<dbReference type="InterPro" id="IPR047153">
    <property type="entry name" value="TRIM45/56/19-like"/>
</dbReference>
<name>A0A8S3T7R7_MYTED</name>
<dbReference type="GO" id="GO:0008270">
    <property type="term" value="F:zinc ion binding"/>
    <property type="evidence" value="ECO:0007669"/>
    <property type="project" value="UniProtKB-KW"/>
</dbReference>
<comment type="caution">
    <text evidence="4">The sequence shown here is derived from an EMBL/GenBank/DDBJ whole genome shotgun (WGS) entry which is preliminary data.</text>
</comment>
<dbReference type="PANTHER" id="PTHR25462">
    <property type="entry name" value="BONUS, ISOFORM C-RELATED"/>
    <property type="match status" value="1"/>
</dbReference>
<evidence type="ECO:0000259" key="3">
    <source>
        <dbReference type="PROSITE" id="PS50119"/>
    </source>
</evidence>
<feature type="domain" description="B box-type" evidence="3">
    <location>
        <begin position="42"/>
        <end position="92"/>
    </location>
</feature>
<feature type="domain" description="B box-type" evidence="3">
    <location>
        <begin position="567"/>
        <end position="617"/>
    </location>
</feature>
<dbReference type="Gene3D" id="2.120.10.30">
    <property type="entry name" value="TolB, C-terminal domain"/>
    <property type="match status" value="1"/>
</dbReference>
<dbReference type="SUPFAM" id="SSF63829">
    <property type="entry name" value="Calcium-dependent phosphotriesterase"/>
    <property type="match status" value="1"/>
</dbReference>
<sequence>MLSEETGVGGSCCPVFRRSRVFVVVLSDISEESGVSGITMATNTTLCEPCSGRKITTPSTYWCSECEEAICDDCQQHHKVFKATRSHELIPIAKYKSIPSFITDIQHLCTYHNEKYQQYCVSHALPICFKCIKEHQKCNVIPLDEVTNNAKTSGHFQDLETRLMDLLQNIDIIRKDRKAYLESIEERKEIHLAEIQQIRNQINKHLDKLEKEIIQDLEKKECQCKKSNKMILSAVQAKENLITEYQTNLQSIKEHASDLQTFLVMRDIEMAVFENEQYLQSLGETNKFEPVDLIFKVDPGLINILDILRNFGSFEIKTQFQVTPTKTINDLKLRLQQEITTCGETVRGCCMSFNDEYLFTDYCWKKKLNVIASDGTFKYNMLLRPSDGFDMIFIDEKTIAITSGDSYKHIGIDIIYTESRKKINFINLPDRPWGITRDHNSLFVCVEGCGIYKINTVDYTTSHVISCKLPPFSYVSVFDTTIYYTDWYDHSVVCCDRNGSRVWAFKDFSVLNFPRGIAVDNDGNVFVVGETSSNVVMISNDGKHYKQILTIDDGLREPFDSGITMDISTTLCGPCSVRHITKPSTHWCFECEEAVCDDCQEHHKVLKATRGHEIIPIDKYKSLPSFITDIQQSCTYHNEKYQQYCVAHALPICFKCIKEHQKCNVIPLDEITNNC</sequence>
<dbReference type="CDD" id="cd19757">
    <property type="entry name" value="Bbox1"/>
    <property type="match status" value="2"/>
</dbReference>
<dbReference type="Pfam" id="PF06739">
    <property type="entry name" value="SBBP"/>
    <property type="match status" value="1"/>
</dbReference>
<dbReference type="InterPro" id="IPR000315">
    <property type="entry name" value="Znf_B-box"/>
</dbReference>
<dbReference type="PANTHER" id="PTHR25462:SF296">
    <property type="entry name" value="MEIOTIC P26, ISOFORM F"/>
    <property type="match status" value="1"/>
</dbReference>
<dbReference type="SUPFAM" id="SSF57845">
    <property type="entry name" value="B-box zinc-binding domain"/>
    <property type="match status" value="2"/>
</dbReference>
<organism evidence="4 5">
    <name type="scientific">Mytilus edulis</name>
    <name type="common">Blue mussel</name>
    <dbReference type="NCBI Taxonomy" id="6550"/>
    <lineage>
        <taxon>Eukaryota</taxon>
        <taxon>Metazoa</taxon>
        <taxon>Spiralia</taxon>
        <taxon>Lophotrochozoa</taxon>
        <taxon>Mollusca</taxon>
        <taxon>Bivalvia</taxon>
        <taxon>Autobranchia</taxon>
        <taxon>Pteriomorphia</taxon>
        <taxon>Mytilida</taxon>
        <taxon>Mytiloidea</taxon>
        <taxon>Mytilidae</taxon>
        <taxon>Mytilinae</taxon>
        <taxon>Mytilus</taxon>
    </lineage>
</organism>
<keyword evidence="5" id="KW-1185">Reference proteome</keyword>
<dbReference type="OrthoDB" id="10388204at2759"/>
<evidence type="ECO:0000313" key="5">
    <source>
        <dbReference type="Proteomes" id="UP000683360"/>
    </source>
</evidence>
<proteinExistence type="predicted"/>
<keyword evidence="1" id="KW-0479">Metal-binding</keyword>
<dbReference type="InterPro" id="IPR011042">
    <property type="entry name" value="6-blade_b-propeller_TolB-like"/>
</dbReference>
<keyword evidence="1" id="KW-0862">Zinc</keyword>
<accession>A0A8S3T7R7</accession>
<keyword evidence="1" id="KW-0863">Zinc-finger</keyword>
<dbReference type="Proteomes" id="UP000683360">
    <property type="component" value="Unassembled WGS sequence"/>
</dbReference>
<dbReference type="Gene3D" id="3.30.160.60">
    <property type="entry name" value="Classic Zinc Finger"/>
    <property type="match status" value="2"/>
</dbReference>
<reference evidence="4" key="1">
    <citation type="submission" date="2021-03" db="EMBL/GenBank/DDBJ databases">
        <authorList>
            <person name="Bekaert M."/>
        </authorList>
    </citation>
    <scope>NUCLEOTIDE SEQUENCE</scope>
</reference>
<dbReference type="SMART" id="SM00336">
    <property type="entry name" value="BBOX"/>
    <property type="match status" value="4"/>
</dbReference>
<dbReference type="EMBL" id="CAJPWZ010002041">
    <property type="protein sequence ID" value="CAG2229942.1"/>
    <property type="molecule type" value="Genomic_DNA"/>
</dbReference>
<evidence type="ECO:0000313" key="4">
    <source>
        <dbReference type="EMBL" id="CAG2229942.1"/>
    </source>
</evidence>
<keyword evidence="2" id="KW-0175">Coiled coil</keyword>
<gene>
    <name evidence="4" type="ORF">MEDL_42827</name>
</gene>
<evidence type="ECO:0000256" key="2">
    <source>
        <dbReference type="SAM" id="Coils"/>
    </source>
</evidence>
<evidence type="ECO:0000256" key="1">
    <source>
        <dbReference type="PROSITE-ProRule" id="PRU00024"/>
    </source>
</evidence>
<dbReference type="InterPro" id="IPR010620">
    <property type="entry name" value="SBBP_repeat"/>
</dbReference>
<dbReference type="AlphaFoldDB" id="A0A8S3T7R7"/>
<protein>
    <recommendedName>
        <fullName evidence="3">B box-type domain-containing protein</fullName>
    </recommendedName>
</protein>
<dbReference type="PROSITE" id="PS50119">
    <property type="entry name" value="ZF_BBOX"/>
    <property type="match status" value="2"/>
</dbReference>
<feature type="coiled-coil region" evidence="2">
    <location>
        <begin position="156"/>
        <end position="255"/>
    </location>
</feature>